<dbReference type="PATRIC" id="fig|284581.3.peg.2784"/>
<dbReference type="EMBL" id="LILC01000023">
    <property type="protein sequence ID" value="KOO42729.1"/>
    <property type="molecule type" value="Genomic_DNA"/>
</dbReference>
<proteinExistence type="predicted"/>
<accession>A0A0M0KV90</accession>
<protein>
    <submittedName>
        <fullName evidence="2">Glutamate synthase</fullName>
    </submittedName>
</protein>
<dbReference type="AlphaFoldDB" id="A0A0M0KV90"/>
<organism evidence="2 3">
    <name type="scientific">Priestia koreensis</name>
    <dbReference type="NCBI Taxonomy" id="284581"/>
    <lineage>
        <taxon>Bacteria</taxon>
        <taxon>Bacillati</taxon>
        <taxon>Bacillota</taxon>
        <taxon>Bacilli</taxon>
        <taxon>Bacillales</taxon>
        <taxon>Bacillaceae</taxon>
        <taxon>Priestia</taxon>
    </lineage>
</organism>
<dbReference type="RefSeq" id="WP_053402525.1">
    <property type="nucleotide sequence ID" value="NZ_LILC01000023.1"/>
</dbReference>
<evidence type="ECO:0000313" key="3">
    <source>
        <dbReference type="Proteomes" id="UP000037558"/>
    </source>
</evidence>
<evidence type="ECO:0000313" key="2">
    <source>
        <dbReference type="EMBL" id="KOO42729.1"/>
    </source>
</evidence>
<keyword evidence="3" id="KW-1185">Reference proteome</keyword>
<gene>
    <name evidence="2" type="ORF">AMD01_16410</name>
</gene>
<dbReference type="InterPro" id="IPR036188">
    <property type="entry name" value="FAD/NAD-bd_sf"/>
</dbReference>
<reference evidence="3" key="1">
    <citation type="submission" date="2015-08" db="EMBL/GenBank/DDBJ databases">
        <title>Fjat-14210 dsm16467.</title>
        <authorList>
            <person name="Liu B."/>
            <person name="Wang J."/>
            <person name="Zhu Y."/>
            <person name="Liu G."/>
            <person name="Chen Q."/>
            <person name="Chen Z."/>
            <person name="Lan J."/>
            <person name="Che J."/>
            <person name="Ge C."/>
            <person name="Shi H."/>
            <person name="Pan Z."/>
            <person name="Liu X."/>
        </authorList>
    </citation>
    <scope>NUCLEOTIDE SEQUENCE [LARGE SCALE GENOMIC DNA]</scope>
    <source>
        <strain evidence="3">DSM 16467</strain>
    </source>
</reference>
<dbReference type="OrthoDB" id="9773233at2"/>
<dbReference type="PRINTS" id="PR00368">
    <property type="entry name" value="FADPNR"/>
</dbReference>
<dbReference type="Pfam" id="PF13738">
    <property type="entry name" value="Pyr_redox_3"/>
    <property type="match status" value="1"/>
</dbReference>
<dbReference type="InterPro" id="IPR050982">
    <property type="entry name" value="Auxin_biosynth/cation_transpt"/>
</dbReference>
<evidence type="ECO:0000256" key="1">
    <source>
        <dbReference type="ARBA" id="ARBA00023002"/>
    </source>
</evidence>
<dbReference type="GO" id="GO:0050660">
    <property type="term" value="F:flavin adenine dinucleotide binding"/>
    <property type="evidence" value="ECO:0007669"/>
    <property type="project" value="TreeGrafter"/>
</dbReference>
<name>A0A0M0KV90_9BACI</name>
<keyword evidence="1" id="KW-0560">Oxidoreductase</keyword>
<comment type="caution">
    <text evidence="2">The sequence shown here is derived from an EMBL/GenBank/DDBJ whole genome shotgun (WGS) entry which is preliminary data.</text>
</comment>
<dbReference type="PANTHER" id="PTHR43539:SF78">
    <property type="entry name" value="FLAVIN-CONTAINING MONOOXYGENASE"/>
    <property type="match status" value="1"/>
</dbReference>
<dbReference type="SUPFAM" id="SSF51905">
    <property type="entry name" value="FAD/NAD(P)-binding domain"/>
    <property type="match status" value="1"/>
</dbReference>
<dbReference type="Proteomes" id="UP000037558">
    <property type="component" value="Unassembled WGS sequence"/>
</dbReference>
<dbReference type="PANTHER" id="PTHR43539">
    <property type="entry name" value="FLAVIN-BINDING MONOOXYGENASE-LIKE PROTEIN (AFU_ORTHOLOGUE AFUA_4G09220)"/>
    <property type="match status" value="1"/>
</dbReference>
<dbReference type="STRING" id="284581.AMD01_16410"/>
<dbReference type="GO" id="GO:0004497">
    <property type="term" value="F:monooxygenase activity"/>
    <property type="evidence" value="ECO:0007669"/>
    <property type="project" value="TreeGrafter"/>
</dbReference>
<sequence length="449" mass="49814">MEKRCCQMNNGERTSRVKEKQDLPVVIIGAGPVGLAAAAHLSRYNQSFLLVEAGAEVGANIKTWGHIRLFSPWRYNIDKAAWRLLDEEGWREPDLDSLPTGHEIIARYLHPLSGTKVIKPYLLLNTKVVSISRDSQDKMKTADREQRPFVVYVEQEGEMNVLHARAVIDATGTWGNPNPANSDGVWLSGEHNISNSVFYGMPDILGQEKMRYTNKRVAVVGSGHSAINALLELAEQKELYPETSITWLIRKTRVEDTYGGEEKDALAARGELGTRIHRLVDHGIIEVKKDFKIQQMNQTENGKVEIKGLYQGHTTVLPVFDEVIVNTGNRPDLSLLRELRTQIDSATESVGALAPLIDPNIHSCGTVRPHGEKELRQPEKNFYIVGAKSYGRAPTFLMATGYEQVRSVVAYLAGDLEAAEKVELDLPETGVCSINLVRESSCGTNSGCN</sequence>
<dbReference type="Gene3D" id="3.50.50.60">
    <property type="entry name" value="FAD/NAD(P)-binding domain"/>
    <property type="match status" value="1"/>
</dbReference>